<keyword evidence="4" id="KW-1185">Reference proteome</keyword>
<name>A0A9N8P6M1_9PEZI</name>
<dbReference type="PANTHER" id="PTHR37014:SF1">
    <property type="entry name" value="EXPRESSION LETHALITY PROTEIN HEL10, PUTATIVE (AFU_ORTHOLOGUE AFUA_1G06580)-RELATED"/>
    <property type="match status" value="1"/>
</dbReference>
<dbReference type="SMART" id="SM01111">
    <property type="entry name" value="CVNH"/>
    <property type="match status" value="1"/>
</dbReference>
<feature type="region of interest" description="Disordered" evidence="1">
    <location>
        <begin position="1"/>
        <end position="134"/>
    </location>
</feature>
<accession>A0A9N8P6M1</accession>
<dbReference type="InterPro" id="IPR036673">
    <property type="entry name" value="Cyanovirin-N_sf"/>
</dbReference>
<dbReference type="Pfam" id="PF05433">
    <property type="entry name" value="Rick_17kDa_Anti"/>
    <property type="match status" value="1"/>
</dbReference>
<evidence type="ECO:0000313" key="4">
    <source>
        <dbReference type="Proteomes" id="UP000716446"/>
    </source>
</evidence>
<dbReference type="InterPro" id="IPR008816">
    <property type="entry name" value="Gly_zipper_2TM_dom"/>
</dbReference>
<feature type="region of interest" description="Disordered" evidence="1">
    <location>
        <begin position="177"/>
        <end position="254"/>
    </location>
</feature>
<evidence type="ECO:0000313" key="3">
    <source>
        <dbReference type="EMBL" id="CAD0083800.1"/>
    </source>
</evidence>
<evidence type="ECO:0000256" key="1">
    <source>
        <dbReference type="SAM" id="MobiDB-lite"/>
    </source>
</evidence>
<feature type="domain" description="Cyanovirin-N" evidence="2">
    <location>
        <begin position="249"/>
        <end position="353"/>
    </location>
</feature>
<feature type="compositionally biased region" description="Low complexity" evidence="1">
    <location>
        <begin position="40"/>
        <end position="90"/>
    </location>
</feature>
<feature type="compositionally biased region" description="Polar residues" evidence="1">
    <location>
        <begin position="99"/>
        <end position="116"/>
    </location>
</feature>
<comment type="caution">
    <text evidence="3">The sequence shown here is derived from an EMBL/GenBank/DDBJ whole genome shotgun (WGS) entry which is preliminary data.</text>
</comment>
<feature type="compositionally biased region" description="Polar residues" evidence="1">
    <location>
        <begin position="238"/>
        <end position="252"/>
    </location>
</feature>
<proteinExistence type="predicted"/>
<dbReference type="InterPro" id="IPR011058">
    <property type="entry name" value="Cyanovirin-N"/>
</dbReference>
<gene>
    <name evidence="3" type="ORF">AWRI4619_LOCUS2367</name>
</gene>
<evidence type="ECO:0000259" key="2">
    <source>
        <dbReference type="SMART" id="SM01111"/>
    </source>
</evidence>
<dbReference type="PANTHER" id="PTHR37014">
    <property type="entry name" value="EXPRESSION LETHALITY PROTEIN HEL10, PUTATIVE (AFU_ORTHOLOGUE AFUA_1G06580)-RELATED"/>
    <property type="match status" value="1"/>
</dbReference>
<dbReference type="Gene3D" id="2.30.60.10">
    <property type="entry name" value="Cyanovirin-N"/>
    <property type="match status" value="1"/>
</dbReference>
<protein>
    <recommendedName>
        <fullName evidence="2">Cyanovirin-N domain-containing protein</fullName>
    </recommendedName>
</protein>
<dbReference type="AlphaFoldDB" id="A0A9N8P6M1"/>
<feature type="compositionally biased region" description="Basic and acidic residues" evidence="1">
    <location>
        <begin position="177"/>
        <end position="190"/>
    </location>
</feature>
<dbReference type="Proteomes" id="UP000716446">
    <property type="component" value="Unassembled WGS sequence"/>
</dbReference>
<feature type="non-terminal residue" evidence="3">
    <location>
        <position position="1"/>
    </location>
</feature>
<dbReference type="EMBL" id="CAIJEN010000003">
    <property type="protein sequence ID" value="CAD0083800.1"/>
    <property type="molecule type" value="Genomic_DNA"/>
</dbReference>
<dbReference type="Pfam" id="PF08881">
    <property type="entry name" value="CVNH"/>
    <property type="match status" value="1"/>
</dbReference>
<reference evidence="3" key="1">
    <citation type="submission" date="2020-06" db="EMBL/GenBank/DDBJ databases">
        <authorList>
            <person name="Onetto C."/>
        </authorList>
    </citation>
    <scope>NUCLEOTIDE SEQUENCE</scope>
</reference>
<organism evidence="3 4">
    <name type="scientific">Aureobasidium vineae</name>
    <dbReference type="NCBI Taxonomy" id="2773715"/>
    <lineage>
        <taxon>Eukaryota</taxon>
        <taxon>Fungi</taxon>
        <taxon>Dikarya</taxon>
        <taxon>Ascomycota</taxon>
        <taxon>Pezizomycotina</taxon>
        <taxon>Dothideomycetes</taxon>
        <taxon>Dothideomycetidae</taxon>
        <taxon>Dothideales</taxon>
        <taxon>Saccotheciaceae</taxon>
        <taxon>Aureobasidium</taxon>
    </lineage>
</organism>
<sequence>NMSYNNYGGEAQGYYGGGQQQQGYGSGAPSNQYGDEQRYGGQPQHNNQYGGPQQGQYGHEQQYGGPQHDQGYGQQGGYQSHQQGYGQPQQPLTARDEYPSQTHGGYGGNTSYQGSESAPYAPNQPSYGGQPGVEGDRGMMGALAGGAAGAYGGHKMNHGIIGAIGGAFAGSKLEDFGKDHKKKKDEEKYAQQHQGYGAPGNYGRPGRRDSNSSSSSSSSDDSKKRYKRRSRSNSRNRGYQQHQSSRRGNFSETSRDISLDYNTMALKALCRRPDGSEHEAYLHLNDILGNRDGRLVWERNGNFTGSVKEGKIWLAEGGRALCAVLGDGRGGWNEHANIELDEKISNENGQLVYLGQVVGCVS</sequence>
<dbReference type="SUPFAM" id="SSF51322">
    <property type="entry name" value="Cyanovirin-N"/>
    <property type="match status" value="1"/>
</dbReference>
<feature type="compositionally biased region" description="Gly residues" evidence="1">
    <location>
        <begin position="10"/>
        <end position="26"/>
    </location>
</feature>
<feature type="compositionally biased region" description="Basic residues" evidence="1">
    <location>
        <begin position="224"/>
        <end position="234"/>
    </location>
</feature>